<dbReference type="PROSITE" id="PS00139">
    <property type="entry name" value="THIOL_PROTEASE_CYS"/>
    <property type="match status" value="1"/>
</dbReference>
<dbReference type="SUPFAM" id="SSF54001">
    <property type="entry name" value="Cysteine proteinases"/>
    <property type="match status" value="1"/>
</dbReference>
<evidence type="ECO:0000256" key="7">
    <source>
        <dbReference type="SAM" id="SignalP"/>
    </source>
</evidence>
<dbReference type="CDD" id="cd02248">
    <property type="entry name" value="Peptidase_C1A"/>
    <property type="match status" value="1"/>
</dbReference>
<dbReference type="InterPro" id="IPR000169">
    <property type="entry name" value="Pept_cys_AS"/>
</dbReference>
<dbReference type="FunFam" id="3.90.70.10:FF:000006">
    <property type="entry name" value="Cathepsin S"/>
    <property type="match status" value="1"/>
</dbReference>
<feature type="domain" description="Cathepsin propeptide inhibitor" evidence="9">
    <location>
        <begin position="27"/>
        <end position="86"/>
    </location>
</feature>
<dbReference type="Pfam" id="PF00112">
    <property type="entry name" value="Peptidase_C1"/>
    <property type="match status" value="1"/>
</dbReference>
<keyword evidence="2" id="KW-0645">Protease</keyword>
<evidence type="ECO:0000256" key="3">
    <source>
        <dbReference type="ARBA" id="ARBA00022801"/>
    </source>
</evidence>
<evidence type="ECO:0000259" key="9">
    <source>
        <dbReference type="SMART" id="SM00848"/>
    </source>
</evidence>
<dbReference type="InterPro" id="IPR039417">
    <property type="entry name" value="Peptidase_C1A_papain-like"/>
</dbReference>
<dbReference type="PROSITE" id="PS00640">
    <property type="entry name" value="THIOL_PROTEASE_ASN"/>
    <property type="match status" value="1"/>
</dbReference>
<reference evidence="10 11" key="1">
    <citation type="submission" date="2021-06" db="EMBL/GenBank/DDBJ databases">
        <title>Caerostris darwini draft genome.</title>
        <authorList>
            <person name="Kono N."/>
            <person name="Arakawa K."/>
        </authorList>
    </citation>
    <scope>NUCLEOTIDE SEQUENCE [LARGE SCALE GENOMIC DNA]</scope>
</reference>
<evidence type="ECO:0000256" key="4">
    <source>
        <dbReference type="ARBA" id="ARBA00022807"/>
    </source>
</evidence>
<dbReference type="InterPro" id="IPR038765">
    <property type="entry name" value="Papain-like_cys_pep_sf"/>
</dbReference>
<dbReference type="InterPro" id="IPR025661">
    <property type="entry name" value="Pept_asp_AS"/>
</dbReference>
<proteinExistence type="inferred from homology"/>
<evidence type="ECO:0000256" key="2">
    <source>
        <dbReference type="ARBA" id="ARBA00022670"/>
    </source>
</evidence>
<dbReference type="Proteomes" id="UP001054837">
    <property type="component" value="Unassembled WGS sequence"/>
</dbReference>
<dbReference type="PRINTS" id="PR00705">
    <property type="entry name" value="PAPAIN"/>
</dbReference>
<comment type="caution">
    <text evidence="10">The sequence shown here is derived from an EMBL/GenBank/DDBJ whole genome shotgun (WGS) entry which is preliminary data.</text>
</comment>
<evidence type="ECO:0000313" key="10">
    <source>
        <dbReference type="EMBL" id="GIX69041.1"/>
    </source>
</evidence>
<dbReference type="SMART" id="SM00848">
    <property type="entry name" value="Inhibitor_I29"/>
    <property type="match status" value="1"/>
</dbReference>
<feature type="chain" id="PRO_5043416600" evidence="7">
    <location>
        <begin position="17"/>
        <end position="327"/>
    </location>
</feature>
<organism evidence="10 11">
    <name type="scientific">Caerostris darwini</name>
    <dbReference type="NCBI Taxonomy" id="1538125"/>
    <lineage>
        <taxon>Eukaryota</taxon>
        <taxon>Metazoa</taxon>
        <taxon>Ecdysozoa</taxon>
        <taxon>Arthropoda</taxon>
        <taxon>Chelicerata</taxon>
        <taxon>Arachnida</taxon>
        <taxon>Araneae</taxon>
        <taxon>Araneomorphae</taxon>
        <taxon>Entelegynae</taxon>
        <taxon>Araneoidea</taxon>
        <taxon>Araneidae</taxon>
        <taxon>Caerostris</taxon>
    </lineage>
</organism>
<keyword evidence="5" id="KW-0865">Zymogen</keyword>
<feature type="signal peptide" evidence="7">
    <location>
        <begin position="1"/>
        <end position="16"/>
    </location>
</feature>
<comment type="similarity">
    <text evidence="1">Belongs to the peptidase C1 family.</text>
</comment>
<keyword evidence="11" id="KW-1185">Reference proteome</keyword>
<dbReference type="AlphaFoldDB" id="A0AAV4MCA1"/>
<keyword evidence="3" id="KW-0378">Hydrolase</keyword>
<keyword evidence="6" id="KW-1015">Disulfide bond</keyword>
<dbReference type="InterPro" id="IPR013201">
    <property type="entry name" value="Prot_inhib_I29"/>
</dbReference>
<evidence type="ECO:0000259" key="8">
    <source>
        <dbReference type="SMART" id="SM00645"/>
    </source>
</evidence>
<dbReference type="PROSITE" id="PS00639">
    <property type="entry name" value="THIOL_PROTEASE_HIS"/>
    <property type="match status" value="1"/>
</dbReference>
<dbReference type="SMART" id="SM00645">
    <property type="entry name" value="Pept_C1"/>
    <property type="match status" value="1"/>
</dbReference>
<dbReference type="Pfam" id="PF08246">
    <property type="entry name" value="Inhibitor_I29"/>
    <property type="match status" value="1"/>
</dbReference>
<evidence type="ECO:0000256" key="1">
    <source>
        <dbReference type="ARBA" id="ARBA00008455"/>
    </source>
</evidence>
<dbReference type="InterPro" id="IPR025660">
    <property type="entry name" value="Pept_his_AS"/>
</dbReference>
<evidence type="ECO:0000313" key="11">
    <source>
        <dbReference type="Proteomes" id="UP001054837"/>
    </source>
</evidence>
<gene>
    <name evidence="10" type="ORF">CDAR_316011</name>
</gene>
<dbReference type="Gene3D" id="3.90.70.10">
    <property type="entry name" value="Cysteine proteinases"/>
    <property type="match status" value="1"/>
</dbReference>
<evidence type="ECO:0000256" key="6">
    <source>
        <dbReference type="ARBA" id="ARBA00023157"/>
    </source>
</evidence>
<dbReference type="InterPro" id="IPR000668">
    <property type="entry name" value="Peptidase_C1A_C"/>
</dbReference>
<dbReference type="GO" id="GO:0008234">
    <property type="term" value="F:cysteine-type peptidase activity"/>
    <property type="evidence" value="ECO:0007669"/>
    <property type="project" value="UniProtKB-KW"/>
</dbReference>
<name>A0AAV4MCA1_9ARAC</name>
<feature type="domain" description="Peptidase C1A papain C-terminal" evidence="8">
    <location>
        <begin position="112"/>
        <end position="326"/>
    </location>
</feature>
<keyword evidence="4" id="KW-0788">Thiol protease</keyword>
<protein>
    <submittedName>
        <fullName evidence="10">Cathepsin L</fullName>
    </submittedName>
</protein>
<accession>A0AAV4MCA1</accession>
<dbReference type="GO" id="GO:0006508">
    <property type="term" value="P:proteolysis"/>
    <property type="evidence" value="ECO:0007669"/>
    <property type="project" value="UniProtKB-KW"/>
</dbReference>
<keyword evidence="7" id="KW-0732">Signal</keyword>
<evidence type="ECO:0000256" key="5">
    <source>
        <dbReference type="ARBA" id="ARBA00023145"/>
    </source>
</evidence>
<sequence>MLRLLLLASIALCSSAYCPEVRNNELWETYKKVYNKTYSNDEEGARRVIWQNNIQKIQKHNLEAELNMHSFKLGITHFTDRVKQEMRMSTGLRMGNRTEGRTLFLAPTNMVYPNHVDWREKGLVTEVKDQGNCGSCWAFSTTGSLEGQHKKKTGKLVSLSEQNLVDCAEEEGNHGCDGGVMDLAFDYIKKHGIDTEESYPYTAMKQECEFRKKNVGATLTGYVDIEEDNEVALKRAVATVGPVSVGINADGYGFMLYRSGIYDVEECDPNQLNHGVLVVGYGSENGKDYWIVKNSWGLWWGEDGYIRMARNKNNLCGIARAASYPLV</sequence>
<dbReference type="InterPro" id="IPR013128">
    <property type="entry name" value="Peptidase_C1A"/>
</dbReference>
<dbReference type="EMBL" id="BPLQ01000226">
    <property type="protein sequence ID" value="GIX69041.1"/>
    <property type="molecule type" value="Genomic_DNA"/>
</dbReference>
<dbReference type="PANTHER" id="PTHR12411">
    <property type="entry name" value="CYSTEINE PROTEASE FAMILY C1-RELATED"/>
    <property type="match status" value="1"/>
</dbReference>